<feature type="transmembrane region" description="Helical" evidence="8">
    <location>
        <begin position="72"/>
        <end position="89"/>
    </location>
</feature>
<feature type="transmembrane region" description="Helical" evidence="8">
    <location>
        <begin position="109"/>
        <end position="128"/>
    </location>
</feature>
<dbReference type="Gene3D" id="1.10.3430.10">
    <property type="entry name" value="Ammonium transporter AmtB like domains"/>
    <property type="match status" value="1"/>
</dbReference>
<feature type="transmembrane region" description="Helical" evidence="8">
    <location>
        <begin position="368"/>
        <end position="391"/>
    </location>
</feature>
<dbReference type="PROSITE" id="PS01219">
    <property type="entry name" value="AMMONIUM_TRANSP"/>
    <property type="match status" value="1"/>
</dbReference>
<feature type="transmembrane region" description="Helical" evidence="8">
    <location>
        <begin position="29"/>
        <end position="51"/>
    </location>
</feature>
<dbReference type="InterPro" id="IPR002229">
    <property type="entry name" value="RhesusRHD"/>
</dbReference>
<feature type="transmembrane region" description="Helical" evidence="8">
    <location>
        <begin position="307"/>
        <end position="326"/>
    </location>
</feature>
<evidence type="ECO:0000256" key="3">
    <source>
        <dbReference type="ARBA" id="ARBA00022448"/>
    </source>
</evidence>
<evidence type="ECO:0000313" key="12">
    <source>
        <dbReference type="Proteomes" id="UP001620597"/>
    </source>
</evidence>
<feature type="transmembrane region" description="Helical" evidence="8">
    <location>
        <begin position="179"/>
        <end position="200"/>
    </location>
</feature>
<evidence type="ECO:0000256" key="1">
    <source>
        <dbReference type="ARBA" id="ARBA00004141"/>
    </source>
</evidence>
<keyword evidence="4 8" id="KW-0812">Transmembrane</keyword>
<feature type="transmembrane region" description="Helical" evidence="8">
    <location>
        <begin position="251"/>
        <end position="273"/>
    </location>
</feature>
<dbReference type="SUPFAM" id="SSF111352">
    <property type="entry name" value="Ammonium transporter"/>
    <property type="match status" value="1"/>
</dbReference>
<evidence type="ECO:0000256" key="9">
    <source>
        <dbReference type="SAM" id="SignalP"/>
    </source>
</evidence>
<feature type="transmembrane region" description="Helical" evidence="8">
    <location>
        <begin position="338"/>
        <end position="356"/>
    </location>
</feature>
<sequence>MRRLALVFTGCLIGLPAQAEESVVSTLAADTIWVVTAAALVFFMQAGFALLEAGMSRAKNSVNVMMKNYMDVCLGTLMFWLVGYGLMFGNNVTGYFGTSHFMMSDVEPWDYTVLLFQTMFAATAVTICSGSMAERTRYDAYLVASAVIAAFIYPVFGSWVWGGLYGGAGWLANMGFIDFAGSTVVHSIGAWCALAGIIVLGPRTGRFSRDTGEARNIPGHNLSLVALGGFILWLGWFGFNGGSTLAATADIGLIALNTQLAAGAGALGALLFSRVFRVPILLTATVNGSIAGLVGITAGCASMEPQWAILTGLIAGMIAVAGSLIMERMKLDDVVGAVPVHGFAGVWGTLAAGMFVTGDLFNTHQVMVQLIGIVAAFVWAFPLSLLTFGLIRMTMGLRVTTAEEQQGLDVSEHYEVAYPEFHKDMTYFRQ</sequence>
<evidence type="ECO:0000256" key="2">
    <source>
        <dbReference type="ARBA" id="ARBA00005887"/>
    </source>
</evidence>
<evidence type="ECO:0000256" key="6">
    <source>
        <dbReference type="ARBA" id="ARBA00023136"/>
    </source>
</evidence>
<dbReference type="Proteomes" id="UP001620597">
    <property type="component" value="Unassembled WGS sequence"/>
</dbReference>
<dbReference type="InterPro" id="IPR029020">
    <property type="entry name" value="Ammonium/urea_transptr"/>
</dbReference>
<reference evidence="11 12" key="1">
    <citation type="submission" date="2024-03" db="EMBL/GenBank/DDBJ databases">
        <title>High-quality draft genome sequence of Oceanobacter sp. wDCs-4.</title>
        <authorList>
            <person name="Dong C."/>
        </authorList>
    </citation>
    <scope>NUCLEOTIDE SEQUENCE [LARGE SCALE GENOMIC DNA]</scope>
    <source>
        <strain evidence="12">wDCs-4</strain>
    </source>
</reference>
<dbReference type="PRINTS" id="PR00342">
    <property type="entry name" value="RHESUSRHD"/>
</dbReference>
<feature type="domain" description="Ammonium transporter AmtB-like" evidence="10">
    <location>
        <begin position="33"/>
        <end position="418"/>
    </location>
</feature>
<name>A0ABW8NJL7_9GAMM</name>
<comment type="subcellular location">
    <subcellularLocation>
        <location evidence="8">Cell membrane</location>
        <topology evidence="8">Multi-pass membrane protein</topology>
    </subcellularLocation>
    <subcellularLocation>
        <location evidence="1">Membrane</location>
        <topology evidence="1">Multi-pass membrane protein</topology>
    </subcellularLocation>
</comment>
<comment type="similarity">
    <text evidence="2 8">Belongs to the ammonia transporter channel (TC 1.A.11.2) family.</text>
</comment>
<keyword evidence="7 8" id="KW-0924">Ammonia transport</keyword>
<protein>
    <recommendedName>
        <fullName evidence="8">Ammonium transporter</fullName>
    </recommendedName>
</protein>
<evidence type="ECO:0000256" key="7">
    <source>
        <dbReference type="ARBA" id="ARBA00023177"/>
    </source>
</evidence>
<accession>A0ABW8NJL7</accession>
<organism evidence="11 12">
    <name type="scientific">Oceanobacter antarcticus</name>
    <dbReference type="NCBI Taxonomy" id="3133425"/>
    <lineage>
        <taxon>Bacteria</taxon>
        <taxon>Pseudomonadati</taxon>
        <taxon>Pseudomonadota</taxon>
        <taxon>Gammaproteobacteria</taxon>
        <taxon>Oceanospirillales</taxon>
        <taxon>Oceanospirillaceae</taxon>
        <taxon>Oceanobacter</taxon>
    </lineage>
</organism>
<evidence type="ECO:0000256" key="4">
    <source>
        <dbReference type="ARBA" id="ARBA00022692"/>
    </source>
</evidence>
<proteinExistence type="inferred from homology"/>
<evidence type="ECO:0000259" key="10">
    <source>
        <dbReference type="Pfam" id="PF00909"/>
    </source>
</evidence>
<dbReference type="InterPro" id="IPR018047">
    <property type="entry name" value="Ammonium_transpt_CS"/>
</dbReference>
<feature type="transmembrane region" description="Helical" evidence="8">
    <location>
        <begin position="221"/>
        <end position="239"/>
    </location>
</feature>
<dbReference type="InterPro" id="IPR001905">
    <property type="entry name" value="Ammonium_transpt"/>
</dbReference>
<dbReference type="EMBL" id="JBBKTX010000014">
    <property type="protein sequence ID" value="MFK4753165.1"/>
    <property type="molecule type" value="Genomic_DNA"/>
</dbReference>
<keyword evidence="9" id="KW-0732">Signal</keyword>
<dbReference type="Pfam" id="PF00909">
    <property type="entry name" value="Ammonium_transp"/>
    <property type="match status" value="1"/>
</dbReference>
<feature type="transmembrane region" description="Helical" evidence="8">
    <location>
        <begin position="140"/>
        <end position="159"/>
    </location>
</feature>
<gene>
    <name evidence="11" type="ORF">WG929_12150</name>
</gene>
<feature type="chain" id="PRO_5046167069" description="Ammonium transporter" evidence="9">
    <location>
        <begin position="20"/>
        <end position="430"/>
    </location>
</feature>
<keyword evidence="3 8" id="KW-0813">Transport</keyword>
<keyword evidence="5 8" id="KW-1133">Transmembrane helix</keyword>
<dbReference type="InterPro" id="IPR024041">
    <property type="entry name" value="NH4_transpt_AmtB-like_dom"/>
</dbReference>
<dbReference type="RefSeq" id="WP_416206242.1">
    <property type="nucleotide sequence ID" value="NZ_JBBKTX010000014.1"/>
</dbReference>
<evidence type="ECO:0000256" key="8">
    <source>
        <dbReference type="RuleBase" id="RU362002"/>
    </source>
</evidence>
<comment type="caution">
    <text evidence="11">The sequence shown here is derived from an EMBL/GenBank/DDBJ whole genome shotgun (WGS) entry which is preliminary data.</text>
</comment>
<evidence type="ECO:0000256" key="5">
    <source>
        <dbReference type="ARBA" id="ARBA00022989"/>
    </source>
</evidence>
<feature type="transmembrane region" description="Helical" evidence="8">
    <location>
        <begin position="280"/>
        <end position="301"/>
    </location>
</feature>
<dbReference type="NCBIfam" id="TIGR00836">
    <property type="entry name" value="amt"/>
    <property type="match status" value="1"/>
</dbReference>
<evidence type="ECO:0000313" key="11">
    <source>
        <dbReference type="EMBL" id="MFK4753165.1"/>
    </source>
</evidence>
<keyword evidence="6 8" id="KW-0472">Membrane</keyword>
<keyword evidence="12" id="KW-1185">Reference proteome</keyword>
<dbReference type="PANTHER" id="PTHR11730">
    <property type="entry name" value="AMMONIUM TRANSPORTER"/>
    <property type="match status" value="1"/>
</dbReference>
<feature type="signal peptide" evidence="9">
    <location>
        <begin position="1"/>
        <end position="19"/>
    </location>
</feature>
<dbReference type="PANTHER" id="PTHR11730:SF6">
    <property type="entry name" value="AMMONIUM TRANSPORTER"/>
    <property type="match status" value="1"/>
</dbReference>